<feature type="binding site" evidence="10">
    <location>
        <position position="243"/>
    </location>
    <ligand>
        <name>ATP</name>
        <dbReference type="ChEBI" id="CHEBI:30616"/>
    </ligand>
</feature>
<organism evidence="14 15">
    <name type="scientific">Leucosporidium creatinivorum</name>
    <dbReference type="NCBI Taxonomy" id="106004"/>
    <lineage>
        <taxon>Eukaryota</taxon>
        <taxon>Fungi</taxon>
        <taxon>Dikarya</taxon>
        <taxon>Basidiomycota</taxon>
        <taxon>Pucciniomycotina</taxon>
        <taxon>Microbotryomycetes</taxon>
        <taxon>Leucosporidiales</taxon>
        <taxon>Leucosporidium</taxon>
    </lineage>
</organism>
<evidence type="ECO:0000256" key="7">
    <source>
        <dbReference type="ARBA" id="ARBA00022840"/>
    </source>
</evidence>
<dbReference type="GO" id="GO:0106310">
    <property type="term" value="F:protein serine kinase activity"/>
    <property type="evidence" value="ECO:0007669"/>
    <property type="project" value="RHEA"/>
</dbReference>
<evidence type="ECO:0000256" key="1">
    <source>
        <dbReference type="ARBA" id="ARBA00012513"/>
    </source>
</evidence>
<accession>A0A1Y2ERR7</accession>
<dbReference type="InterPro" id="IPR000961">
    <property type="entry name" value="AGC-kinase_C"/>
</dbReference>
<dbReference type="SMART" id="SM00133">
    <property type="entry name" value="S_TK_X"/>
    <property type="match status" value="1"/>
</dbReference>
<dbReference type="InterPro" id="IPR011009">
    <property type="entry name" value="Kinase-like_dom_sf"/>
</dbReference>
<dbReference type="PROSITE" id="PS50011">
    <property type="entry name" value="PROTEIN_KINASE_DOM"/>
    <property type="match status" value="1"/>
</dbReference>
<keyword evidence="15" id="KW-1185">Reference proteome</keyword>
<evidence type="ECO:0000259" key="13">
    <source>
        <dbReference type="PROSITE" id="PS51285"/>
    </source>
</evidence>
<dbReference type="InterPro" id="IPR017892">
    <property type="entry name" value="Pkinase_C"/>
</dbReference>
<feature type="region of interest" description="Disordered" evidence="11">
    <location>
        <begin position="1"/>
        <end position="30"/>
    </location>
</feature>
<evidence type="ECO:0000259" key="12">
    <source>
        <dbReference type="PROSITE" id="PS50011"/>
    </source>
</evidence>
<name>A0A1Y2ERR7_9BASI</name>
<dbReference type="Pfam" id="PF00433">
    <property type="entry name" value="Pkinase_C"/>
    <property type="match status" value="1"/>
</dbReference>
<dbReference type="CDD" id="cd11651">
    <property type="entry name" value="YPK1_N_like"/>
    <property type="match status" value="1"/>
</dbReference>
<reference evidence="14 15" key="1">
    <citation type="submission" date="2016-07" db="EMBL/GenBank/DDBJ databases">
        <title>Pervasive Adenine N6-methylation of Active Genes in Fungi.</title>
        <authorList>
            <consortium name="DOE Joint Genome Institute"/>
            <person name="Mondo S.J."/>
            <person name="Dannebaum R.O."/>
            <person name="Kuo R.C."/>
            <person name="Labutti K."/>
            <person name="Haridas S."/>
            <person name="Kuo A."/>
            <person name="Salamov A."/>
            <person name="Ahrendt S.R."/>
            <person name="Lipzen A."/>
            <person name="Sullivan W."/>
            <person name="Andreopoulos W.B."/>
            <person name="Clum A."/>
            <person name="Lindquist E."/>
            <person name="Daum C."/>
            <person name="Ramamoorthy G.K."/>
            <person name="Gryganskyi A."/>
            <person name="Culley D."/>
            <person name="Magnuson J.K."/>
            <person name="James T.Y."/>
            <person name="O'Malley M.A."/>
            <person name="Stajich J.E."/>
            <person name="Spatafora J.W."/>
            <person name="Visel A."/>
            <person name="Grigoriev I.V."/>
        </authorList>
    </citation>
    <scope>NUCLEOTIDE SEQUENCE [LARGE SCALE GENOMIC DNA]</scope>
    <source>
        <strain evidence="14 15">62-1032</strain>
    </source>
</reference>
<dbReference type="EC" id="2.7.11.1" evidence="1"/>
<dbReference type="FunFam" id="3.30.200.20:FF:000048">
    <property type="entry name" value="Non-specific serine/threonine protein kinase"/>
    <property type="match status" value="1"/>
</dbReference>
<dbReference type="FunFam" id="1.10.510.10:FF:000008">
    <property type="entry name" value="Non-specific serine/threonine protein kinase"/>
    <property type="match status" value="1"/>
</dbReference>
<dbReference type="Pfam" id="PF00069">
    <property type="entry name" value="Pkinase"/>
    <property type="match status" value="1"/>
</dbReference>
<dbReference type="AlphaFoldDB" id="A0A1Y2ERR7"/>
<keyword evidence="4" id="KW-0808">Transferase</keyword>
<dbReference type="SMART" id="SM00220">
    <property type="entry name" value="S_TKc"/>
    <property type="match status" value="1"/>
</dbReference>
<comment type="catalytic activity">
    <reaction evidence="8">
        <text>L-threonyl-[protein] + ATP = O-phospho-L-threonyl-[protein] + ADP + H(+)</text>
        <dbReference type="Rhea" id="RHEA:46608"/>
        <dbReference type="Rhea" id="RHEA-COMP:11060"/>
        <dbReference type="Rhea" id="RHEA-COMP:11605"/>
        <dbReference type="ChEBI" id="CHEBI:15378"/>
        <dbReference type="ChEBI" id="CHEBI:30013"/>
        <dbReference type="ChEBI" id="CHEBI:30616"/>
        <dbReference type="ChEBI" id="CHEBI:61977"/>
        <dbReference type="ChEBI" id="CHEBI:456216"/>
        <dbReference type="EC" id="2.7.11.1"/>
    </reaction>
</comment>
<feature type="domain" description="Protein kinase" evidence="12">
    <location>
        <begin position="210"/>
        <end position="465"/>
    </location>
</feature>
<keyword evidence="2" id="KW-0723">Serine/threonine-protein kinase</keyword>
<dbReference type="InParanoid" id="A0A1Y2ERR7"/>
<feature type="region of interest" description="Disordered" evidence="11">
    <location>
        <begin position="61"/>
        <end position="82"/>
    </location>
</feature>
<comment type="caution">
    <text evidence="14">The sequence shown here is derived from an EMBL/GenBank/DDBJ whole genome shotgun (WGS) entry which is preliminary data.</text>
</comment>
<sequence>MSSSWILGSKSKHEQQTSSSSTSTEQGSSSVSVEGGLLSIRLIEARSLILPEGVELAANVKSRPSSMGGPGMGSAQRKRESVQRSECSHLPYVILTFDRNEVVIDPLGGSLTNPSYLFQTAFDVSRRSEIGISAYLRNASIKPYSASGGHQRKDSQSGRDVFLGSAVLHPVFDPRKQSDMWYPASNGSGEFRLQIAFQPSRHEALTIDAFELLKVVGKGSFGKVMQVRKKDTNRIYALKTIRKAHIVSRSEVVHTLAERTVLAQVTSPFIVPLKFSFQSTEKLYLVLAYVNGGELFHHLQNEGRFEEERARFYAAELLSALDHLHQFNVVYRDLKPENILLDMTGHLMLCDFGLCKLNMAENERTNTFAGTPEYLAPELVEGQGYTRTVDWWTLGVLLYEMLSGLPPFYEEDHQKMYNRIVHEQLSFPPFIVGSARDICTGLLQKNPAHRLGANGANEIRRHLFFHGLDWALLERRGIEPMWKPDVENAIDTSNVDSEFLAEPALDSVVEDSHLSESAQDAFRGFTYEAPSGLESVR</sequence>
<dbReference type="InterPro" id="IPR000719">
    <property type="entry name" value="Prot_kinase_dom"/>
</dbReference>
<evidence type="ECO:0000256" key="6">
    <source>
        <dbReference type="ARBA" id="ARBA00022777"/>
    </source>
</evidence>
<keyword evidence="6 14" id="KW-0418">Kinase</keyword>
<keyword evidence="3" id="KW-0597">Phosphoprotein</keyword>
<proteinExistence type="predicted"/>
<keyword evidence="7 10" id="KW-0067">ATP-binding</keyword>
<dbReference type="PROSITE" id="PS00107">
    <property type="entry name" value="PROTEIN_KINASE_ATP"/>
    <property type="match status" value="1"/>
</dbReference>
<feature type="compositionally biased region" description="Low complexity" evidence="11">
    <location>
        <begin position="16"/>
        <end position="30"/>
    </location>
</feature>
<dbReference type="STRING" id="106004.A0A1Y2ERR7"/>
<dbReference type="SUPFAM" id="SSF56112">
    <property type="entry name" value="Protein kinase-like (PK-like)"/>
    <property type="match status" value="1"/>
</dbReference>
<evidence type="ECO:0000256" key="9">
    <source>
        <dbReference type="ARBA" id="ARBA00048679"/>
    </source>
</evidence>
<dbReference type="GO" id="GO:0004674">
    <property type="term" value="F:protein serine/threonine kinase activity"/>
    <property type="evidence" value="ECO:0007669"/>
    <property type="project" value="UniProtKB-KW"/>
</dbReference>
<evidence type="ECO:0000256" key="8">
    <source>
        <dbReference type="ARBA" id="ARBA00047899"/>
    </source>
</evidence>
<dbReference type="Gene3D" id="1.10.510.10">
    <property type="entry name" value="Transferase(Phosphotransferase) domain 1"/>
    <property type="match status" value="1"/>
</dbReference>
<dbReference type="PROSITE" id="PS00108">
    <property type="entry name" value="PROTEIN_KINASE_ST"/>
    <property type="match status" value="1"/>
</dbReference>
<gene>
    <name evidence="14" type="ORF">BCR35DRAFT_354030</name>
</gene>
<dbReference type="PROSITE" id="PS51285">
    <property type="entry name" value="AGC_KINASE_CTER"/>
    <property type="match status" value="1"/>
</dbReference>
<evidence type="ECO:0000256" key="5">
    <source>
        <dbReference type="ARBA" id="ARBA00022741"/>
    </source>
</evidence>
<dbReference type="EMBL" id="MCGR01000044">
    <property type="protein sequence ID" value="ORY73876.1"/>
    <property type="molecule type" value="Genomic_DNA"/>
</dbReference>
<evidence type="ECO:0000256" key="2">
    <source>
        <dbReference type="ARBA" id="ARBA00022527"/>
    </source>
</evidence>
<evidence type="ECO:0000256" key="10">
    <source>
        <dbReference type="PROSITE-ProRule" id="PRU10141"/>
    </source>
</evidence>
<keyword evidence="5 10" id="KW-0547">Nucleotide-binding</keyword>
<evidence type="ECO:0000256" key="3">
    <source>
        <dbReference type="ARBA" id="ARBA00022553"/>
    </source>
</evidence>
<protein>
    <recommendedName>
        <fullName evidence="1">non-specific serine/threonine protein kinase</fullName>
        <ecNumber evidence="1">2.7.11.1</ecNumber>
    </recommendedName>
</protein>
<dbReference type="InterPro" id="IPR008271">
    <property type="entry name" value="Ser/Thr_kinase_AS"/>
</dbReference>
<dbReference type="OrthoDB" id="63267at2759"/>
<dbReference type="GO" id="GO:0005524">
    <property type="term" value="F:ATP binding"/>
    <property type="evidence" value="ECO:0007669"/>
    <property type="project" value="UniProtKB-UniRule"/>
</dbReference>
<dbReference type="Proteomes" id="UP000193467">
    <property type="component" value="Unassembled WGS sequence"/>
</dbReference>
<evidence type="ECO:0000313" key="15">
    <source>
        <dbReference type="Proteomes" id="UP000193467"/>
    </source>
</evidence>
<dbReference type="InterPro" id="IPR017441">
    <property type="entry name" value="Protein_kinase_ATP_BS"/>
</dbReference>
<dbReference type="Gene3D" id="3.30.200.20">
    <property type="entry name" value="Phosphorylase Kinase, domain 1"/>
    <property type="match status" value="1"/>
</dbReference>
<comment type="catalytic activity">
    <reaction evidence="9">
        <text>L-seryl-[protein] + ATP = O-phospho-L-seryl-[protein] + ADP + H(+)</text>
        <dbReference type="Rhea" id="RHEA:17989"/>
        <dbReference type="Rhea" id="RHEA-COMP:9863"/>
        <dbReference type="Rhea" id="RHEA-COMP:11604"/>
        <dbReference type="ChEBI" id="CHEBI:15378"/>
        <dbReference type="ChEBI" id="CHEBI:29999"/>
        <dbReference type="ChEBI" id="CHEBI:30616"/>
        <dbReference type="ChEBI" id="CHEBI:83421"/>
        <dbReference type="ChEBI" id="CHEBI:456216"/>
        <dbReference type="EC" id="2.7.11.1"/>
    </reaction>
</comment>
<feature type="domain" description="AGC-kinase C-terminal" evidence="13">
    <location>
        <begin position="466"/>
        <end position="537"/>
    </location>
</feature>
<dbReference type="PANTHER" id="PTHR24351">
    <property type="entry name" value="RIBOSOMAL PROTEIN S6 KINASE"/>
    <property type="match status" value="1"/>
</dbReference>
<evidence type="ECO:0000256" key="4">
    <source>
        <dbReference type="ARBA" id="ARBA00022679"/>
    </source>
</evidence>
<evidence type="ECO:0000256" key="11">
    <source>
        <dbReference type="SAM" id="MobiDB-lite"/>
    </source>
</evidence>
<evidence type="ECO:0000313" key="14">
    <source>
        <dbReference type="EMBL" id="ORY73876.1"/>
    </source>
</evidence>